<dbReference type="PANTHER" id="PTHR19282:SF552">
    <property type="entry name" value="TETRASPANIN"/>
    <property type="match status" value="1"/>
</dbReference>
<dbReference type="OrthoDB" id="6134317at2759"/>
<proteinExistence type="inferred from homology"/>
<dbReference type="Proteomes" id="UP000318571">
    <property type="component" value="Chromosome 7"/>
</dbReference>
<dbReference type="Pfam" id="PF00335">
    <property type="entry name" value="Tetraspanin"/>
    <property type="match status" value="1"/>
</dbReference>
<dbReference type="STRING" id="6832.A0A553P243"/>
<dbReference type="CDD" id="cd03156">
    <property type="entry name" value="uroplakin_I_like_LEL"/>
    <property type="match status" value="1"/>
</dbReference>
<dbReference type="Gene3D" id="1.10.1450.10">
    <property type="entry name" value="Tetraspanin"/>
    <property type="match status" value="1"/>
</dbReference>
<comment type="caution">
    <text evidence="7">The sequence shown here is derived from an EMBL/GenBank/DDBJ whole genome shotgun (WGS) entry which is preliminary data.</text>
</comment>
<evidence type="ECO:0000256" key="4">
    <source>
        <dbReference type="ARBA" id="ARBA00022989"/>
    </source>
</evidence>
<reference evidence="7 8" key="1">
    <citation type="journal article" date="2018" name="Nat. Ecol. Evol.">
        <title>Genomic signatures of mitonuclear coevolution across populations of Tigriopus californicus.</title>
        <authorList>
            <person name="Barreto F.S."/>
            <person name="Watson E.T."/>
            <person name="Lima T.G."/>
            <person name="Willett C.S."/>
            <person name="Edmands S."/>
            <person name="Li W."/>
            <person name="Burton R.S."/>
        </authorList>
    </citation>
    <scope>NUCLEOTIDE SEQUENCE [LARGE SCALE GENOMIC DNA]</scope>
    <source>
        <strain evidence="7 8">San Diego</strain>
    </source>
</reference>
<evidence type="ECO:0000256" key="5">
    <source>
        <dbReference type="ARBA" id="ARBA00023136"/>
    </source>
</evidence>
<evidence type="ECO:0000256" key="3">
    <source>
        <dbReference type="ARBA" id="ARBA00022692"/>
    </source>
</evidence>
<accession>A0A553P243</accession>
<comment type="similarity">
    <text evidence="2 6">Belongs to the tetraspanin (TM4SF) family.</text>
</comment>
<evidence type="ECO:0000256" key="1">
    <source>
        <dbReference type="ARBA" id="ARBA00004141"/>
    </source>
</evidence>
<evidence type="ECO:0000256" key="2">
    <source>
        <dbReference type="ARBA" id="ARBA00006840"/>
    </source>
</evidence>
<keyword evidence="3 6" id="KW-0812">Transmembrane</keyword>
<gene>
    <name evidence="7" type="ORF">TCAL_09985</name>
</gene>
<name>A0A553P243_TIGCA</name>
<dbReference type="SUPFAM" id="SSF48652">
    <property type="entry name" value="Tetraspanin"/>
    <property type="match status" value="1"/>
</dbReference>
<dbReference type="OMA" id="FCLCKAV"/>
<evidence type="ECO:0000313" key="8">
    <source>
        <dbReference type="Proteomes" id="UP000318571"/>
    </source>
</evidence>
<dbReference type="AlphaFoldDB" id="A0A553P243"/>
<dbReference type="PANTHER" id="PTHR19282">
    <property type="entry name" value="TETRASPANIN"/>
    <property type="match status" value="1"/>
</dbReference>
<dbReference type="EMBL" id="VCGU01000008">
    <property type="protein sequence ID" value="TRY71756.1"/>
    <property type="molecule type" value="Genomic_DNA"/>
</dbReference>
<dbReference type="GO" id="GO:0005886">
    <property type="term" value="C:plasma membrane"/>
    <property type="evidence" value="ECO:0007669"/>
    <property type="project" value="TreeGrafter"/>
</dbReference>
<dbReference type="InterPro" id="IPR008952">
    <property type="entry name" value="Tetraspanin_EC2_sf"/>
</dbReference>
<organism evidence="7 8">
    <name type="scientific">Tigriopus californicus</name>
    <name type="common">Marine copepod</name>
    <dbReference type="NCBI Taxonomy" id="6832"/>
    <lineage>
        <taxon>Eukaryota</taxon>
        <taxon>Metazoa</taxon>
        <taxon>Ecdysozoa</taxon>
        <taxon>Arthropoda</taxon>
        <taxon>Crustacea</taxon>
        <taxon>Multicrustacea</taxon>
        <taxon>Hexanauplia</taxon>
        <taxon>Copepoda</taxon>
        <taxon>Harpacticoida</taxon>
        <taxon>Harpacticidae</taxon>
        <taxon>Tigriopus</taxon>
    </lineage>
</organism>
<keyword evidence="4 6" id="KW-1133">Transmembrane helix</keyword>
<evidence type="ECO:0000313" key="7">
    <source>
        <dbReference type="EMBL" id="TRY71756.1"/>
    </source>
</evidence>
<dbReference type="PRINTS" id="PR00259">
    <property type="entry name" value="TMFOUR"/>
</dbReference>
<dbReference type="InterPro" id="IPR018499">
    <property type="entry name" value="Tetraspanin/Peripherin"/>
</dbReference>
<feature type="transmembrane region" description="Helical" evidence="6">
    <location>
        <begin position="109"/>
        <end position="131"/>
    </location>
</feature>
<comment type="subcellular location">
    <subcellularLocation>
        <location evidence="1 6">Membrane</location>
        <topology evidence="1 6">Multi-pass membrane protein</topology>
    </subcellularLocation>
</comment>
<dbReference type="InterPro" id="IPR000301">
    <property type="entry name" value="Tetraspanin_animals"/>
</dbReference>
<keyword evidence="8" id="KW-1185">Reference proteome</keyword>
<sequence>MVADCGATCAKYILCLFNFIFFVCGTAILGVGTWLAVDKRSFIHLTRFSTLKADVELAAEVKGIVRELTEPTVIEQGAYILIAAGAFIFIISFLGYCGAIKESRVLLTAYGLFIVIIALLQIAMIVMAAIYKHEAETHTKDFFQHTIRKYYTTRDRKDAVTLSWDFMMAELHCCGVKGSDDFKMATEFIKYTNQQGEGQVVPEACCKLDSKFDMAVFKPLDDNCVYAPTISNSYMNRGCYQTVYDFIISHLNVVIIVAVCVIAIQILGIIFAFCLCKAVGNERDFLYKY</sequence>
<evidence type="ECO:0000256" key="6">
    <source>
        <dbReference type="RuleBase" id="RU361218"/>
    </source>
</evidence>
<feature type="transmembrane region" description="Helical" evidence="6">
    <location>
        <begin position="12"/>
        <end position="37"/>
    </location>
</feature>
<keyword evidence="5 6" id="KW-0472">Membrane</keyword>
<dbReference type="PIRSF" id="PIRSF002419">
    <property type="entry name" value="Tetraspanin"/>
    <property type="match status" value="1"/>
</dbReference>
<feature type="transmembrane region" description="Helical" evidence="6">
    <location>
        <begin position="253"/>
        <end position="276"/>
    </location>
</feature>
<protein>
    <recommendedName>
        <fullName evidence="6">Tetraspanin</fullName>
    </recommendedName>
</protein>
<feature type="transmembrane region" description="Helical" evidence="6">
    <location>
        <begin position="78"/>
        <end position="97"/>
    </location>
</feature>